<dbReference type="EMBL" id="PNBA02000003">
    <property type="protein sequence ID" value="KAG6431056.1"/>
    <property type="molecule type" value="Genomic_DNA"/>
</dbReference>
<dbReference type="PANTHER" id="PTHR34059:SF1">
    <property type="entry name" value="EXPRESSED PROTEIN"/>
    <property type="match status" value="1"/>
</dbReference>
<protein>
    <submittedName>
        <fullName evidence="2">Uncharacterized protein</fullName>
    </submittedName>
</protein>
<evidence type="ECO:0000256" key="1">
    <source>
        <dbReference type="SAM" id="MobiDB-lite"/>
    </source>
</evidence>
<dbReference type="AlphaFoldDB" id="A0A8X8YJH8"/>
<dbReference type="Pfam" id="PF05553">
    <property type="entry name" value="DUF761"/>
    <property type="match status" value="1"/>
</dbReference>
<sequence length="560" mass="61771">MAAAAPPPNYSPFTLEPQLNTRKIPSKSDSNALCKTLIIVLLVLAIPLFPSQAPDFISQTVFTDCWEIIHLFFIGIAVSYGVFGRRTAQLVPQKSADPSTGDDSLSYLSGISHLTSIFDHGYENACYENDILHNYVNCSDQLVRNDECVVPSAAKIRSFVPNDENEGNGNLAWRSLYTKAESLVVVSNAKCFNGGTSETEFKPLNLPIRSLWSRAADNESDKQEFKKVDEFSSKKYEALGNDKDGDDARTAVKIKGVVPVNLDKKLGEVIGRSTIPWRSRSGSMENEEEISGSISKLPAHSCRPHSAGEFEFEHLKSRPLRGKKFSSNPELRSSSERVFSASPSKADSIDSDPFSNSTSSDMDSVGDLGNNLESSGVEEEVRKGKQSIESFDGDAKSSTLSKVPARAKSVRTIKPKRYVVNQKEQYPSRGESKFGSRFVKTEAADSLIKRREEKPEIPPVDHQNQESGRIFSVPKPKPSISKLHGEEKQGIDDLSSTTSVDREIGFDKSLVEDETIPNIDTDGELGSEVDRKADEFIAKFRKQIRCQKASTSSVEGYSGW</sequence>
<gene>
    <name evidence="2" type="ORF">SASPL_109131</name>
</gene>
<name>A0A8X8YJH8_SALSN</name>
<reference evidence="2" key="1">
    <citation type="submission" date="2018-01" db="EMBL/GenBank/DDBJ databases">
        <authorList>
            <person name="Mao J.F."/>
        </authorList>
    </citation>
    <scope>NUCLEOTIDE SEQUENCE</scope>
    <source>
        <strain evidence="2">Huo1</strain>
        <tissue evidence="2">Leaf</tissue>
    </source>
</reference>
<accession>A0A8X8YJH8</accession>
<evidence type="ECO:0000313" key="3">
    <source>
        <dbReference type="Proteomes" id="UP000298416"/>
    </source>
</evidence>
<feature type="compositionally biased region" description="Polar residues" evidence="1">
    <location>
        <begin position="353"/>
        <end position="362"/>
    </location>
</feature>
<dbReference type="InterPro" id="IPR008480">
    <property type="entry name" value="DUF761_pln"/>
</dbReference>
<evidence type="ECO:0000313" key="2">
    <source>
        <dbReference type="EMBL" id="KAG6431056.1"/>
    </source>
</evidence>
<organism evidence="2">
    <name type="scientific">Salvia splendens</name>
    <name type="common">Scarlet sage</name>
    <dbReference type="NCBI Taxonomy" id="180675"/>
    <lineage>
        <taxon>Eukaryota</taxon>
        <taxon>Viridiplantae</taxon>
        <taxon>Streptophyta</taxon>
        <taxon>Embryophyta</taxon>
        <taxon>Tracheophyta</taxon>
        <taxon>Spermatophyta</taxon>
        <taxon>Magnoliopsida</taxon>
        <taxon>eudicotyledons</taxon>
        <taxon>Gunneridae</taxon>
        <taxon>Pentapetalae</taxon>
        <taxon>asterids</taxon>
        <taxon>lamiids</taxon>
        <taxon>Lamiales</taxon>
        <taxon>Lamiaceae</taxon>
        <taxon>Nepetoideae</taxon>
        <taxon>Mentheae</taxon>
        <taxon>Salviinae</taxon>
        <taxon>Salvia</taxon>
        <taxon>Salvia subgen. Calosphace</taxon>
        <taxon>core Calosphace</taxon>
    </lineage>
</organism>
<reference evidence="2" key="2">
    <citation type="submission" date="2020-08" db="EMBL/GenBank/DDBJ databases">
        <title>Plant Genome Project.</title>
        <authorList>
            <person name="Zhang R.-G."/>
        </authorList>
    </citation>
    <scope>NUCLEOTIDE SEQUENCE</scope>
    <source>
        <strain evidence="2">Huo1</strain>
        <tissue evidence="2">Leaf</tissue>
    </source>
</reference>
<proteinExistence type="predicted"/>
<dbReference type="Proteomes" id="UP000298416">
    <property type="component" value="Unassembled WGS sequence"/>
</dbReference>
<feature type="region of interest" description="Disordered" evidence="1">
    <location>
        <begin position="321"/>
        <end position="408"/>
    </location>
</feature>
<dbReference type="OrthoDB" id="1080706at2759"/>
<comment type="caution">
    <text evidence="2">The sequence shown here is derived from an EMBL/GenBank/DDBJ whole genome shotgun (WGS) entry which is preliminary data.</text>
</comment>
<feature type="region of interest" description="Disordered" evidence="1">
    <location>
        <begin position="278"/>
        <end position="305"/>
    </location>
</feature>
<keyword evidence="3" id="KW-1185">Reference proteome</keyword>
<dbReference type="PANTHER" id="PTHR34059">
    <property type="entry name" value="EXPRESSED PROTEIN"/>
    <property type="match status" value="1"/>
</dbReference>
<feature type="compositionally biased region" description="Basic and acidic residues" evidence="1">
    <location>
        <begin position="447"/>
        <end position="456"/>
    </location>
</feature>
<feature type="region of interest" description="Disordered" evidence="1">
    <location>
        <begin position="447"/>
        <end position="498"/>
    </location>
</feature>